<dbReference type="InterPro" id="IPR010204">
    <property type="entry name" value="NqrC"/>
</dbReference>
<comment type="similarity">
    <text evidence="16">Belongs to the NqrC family.</text>
</comment>
<keyword evidence="12 16" id="KW-0406">Ion transport</keyword>
<dbReference type="Pfam" id="PF04205">
    <property type="entry name" value="FMN_bind"/>
    <property type="match status" value="1"/>
</dbReference>
<evidence type="ECO:0000259" key="17">
    <source>
        <dbReference type="SMART" id="SM00900"/>
    </source>
</evidence>
<evidence type="ECO:0000256" key="11">
    <source>
        <dbReference type="ARBA" id="ARBA00023053"/>
    </source>
</evidence>
<evidence type="ECO:0000256" key="5">
    <source>
        <dbReference type="ARBA" id="ARBA00022630"/>
    </source>
</evidence>
<name>A0A2S6GSL8_9GAMM</name>
<dbReference type="Proteomes" id="UP000238071">
    <property type="component" value="Unassembled WGS sequence"/>
</dbReference>
<comment type="subcellular location">
    <subcellularLocation>
        <location evidence="16">Cell membrane</location>
        <topology evidence="16">Single-pass membrane protein</topology>
    </subcellularLocation>
</comment>
<evidence type="ECO:0000256" key="4">
    <source>
        <dbReference type="ARBA" id="ARBA00022553"/>
    </source>
</evidence>
<keyword evidence="4 16" id="KW-0597">Phosphoprotein</keyword>
<comment type="cofactor">
    <cofactor evidence="16">
        <name>FMN</name>
        <dbReference type="ChEBI" id="CHEBI:58210"/>
    </cofactor>
</comment>
<evidence type="ECO:0000313" key="18">
    <source>
        <dbReference type="EMBL" id="PPK68186.1"/>
    </source>
</evidence>
<evidence type="ECO:0000256" key="16">
    <source>
        <dbReference type="HAMAP-Rule" id="MF_00427"/>
    </source>
</evidence>
<dbReference type="GO" id="GO:0006814">
    <property type="term" value="P:sodium ion transport"/>
    <property type="evidence" value="ECO:0007669"/>
    <property type="project" value="UniProtKB-UniRule"/>
</dbReference>
<evidence type="ECO:0000256" key="3">
    <source>
        <dbReference type="ARBA" id="ARBA00022519"/>
    </source>
</evidence>
<dbReference type="AlphaFoldDB" id="A0A2S6GSL8"/>
<evidence type="ECO:0000256" key="6">
    <source>
        <dbReference type="ARBA" id="ARBA00022643"/>
    </source>
</evidence>
<evidence type="ECO:0000256" key="8">
    <source>
        <dbReference type="ARBA" id="ARBA00022967"/>
    </source>
</evidence>
<feature type="transmembrane region" description="Helical" evidence="16">
    <location>
        <begin position="59"/>
        <end position="80"/>
    </location>
</feature>
<evidence type="ECO:0000256" key="14">
    <source>
        <dbReference type="ARBA" id="ARBA00023136"/>
    </source>
</evidence>
<comment type="caution">
    <text evidence="16">Lacks conserved residue(s) required for the propagation of feature annotation.</text>
</comment>
<comment type="function">
    <text evidence="16">NQR complex catalyzes the reduction of ubiquinone-1 to ubiquinol by two successive reactions, coupled with the transport of Na(+) ions from the cytoplasm to the periplasm. NqrA to NqrE are probably involved in the second step, the conversion of ubisemiquinone to ubiquinol.</text>
</comment>
<evidence type="ECO:0000256" key="12">
    <source>
        <dbReference type="ARBA" id="ARBA00023065"/>
    </source>
</evidence>
<keyword evidence="1 16" id="KW-0813">Transport</keyword>
<comment type="catalytic activity">
    <reaction evidence="16">
        <text>a ubiquinone + n Na(+)(in) + NADH + H(+) = a ubiquinol + n Na(+)(out) + NAD(+)</text>
        <dbReference type="Rhea" id="RHEA:47748"/>
        <dbReference type="Rhea" id="RHEA-COMP:9565"/>
        <dbReference type="Rhea" id="RHEA-COMP:9566"/>
        <dbReference type="ChEBI" id="CHEBI:15378"/>
        <dbReference type="ChEBI" id="CHEBI:16389"/>
        <dbReference type="ChEBI" id="CHEBI:17976"/>
        <dbReference type="ChEBI" id="CHEBI:29101"/>
        <dbReference type="ChEBI" id="CHEBI:57540"/>
        <dbReference type="ChEBI" id="CHEBI:57945"/>
        <dbReference type="EC" id="7.2.1.1"/>
    </reaction>
</comment>
<comment type="caution">
    <text evidence="16">The residue potentially involved in the covalent binding of FMN is a Ser instead of a Thr.</text>
</comment>
<dbReference type="RefSeq" id="WP_104424616.1">
    <property type="nucleotide sequence ID" value="NZ_PTIY01000012.1"/>
</dbReference>
<dbReference type="GO" id="GO:0005886">
    <property type="term" value="C:plasma membrane"/>
    <property type="evidence" value="ECO:0007669"/>
    <property type="project" value="UniProtKB-SubCell"/>
</dbReference>
<evidence type="ECO:0000313" key="19">
    <source>
        <dbReference type="Proteomes" id="UP000238071"/>
    </source>
</evidence>
<dbReference type="OrthoDB" id="9786835at2"/>
<dbReference type="EC" id="7.2.1.1" evidence="16"/>
<dbReference type="PANTHER" id="PTHR37838:SF1">
    <property type="entry name" value="NA(+)-TRANSLOCATING NADH-QUINONE REDUCTASE SUBUNIT C"/>
    <property type="match status" value="1"/>
</dbReference>
<dbReference type="SMART" id="SM00900">
    <property type="entry name" value="FMN_bind"/>
    <property type="match status" value="1"/>
</dbReference>
<keyword evidence="11 16" id="KW-0915">Sodium</keyword>
<dbReference type="EMBL" id="PTIY01000012">
    <property type="protein sequence ID" value="PPK68186.1"/>
    <property type="molecule type" value="Genomic_DNA"/>
</dbReference>
<evidence type="ECO:0000256" key="7">
    <source>
        <dbReference type="ARBA" id="ARBA00022692"/>
    </source>
</evidence>
<keyword evidence="3" id="KW-0997">Cell inner membrane</keyword>
<evidence type="ECO:0000256" key="2">
    <source>
        <dbReference type="ARBA" id="ARBA00022475"/>
    </source>
</evidence>
<evidence type="ECO:0000256" key="10">
    <source>
        <dbReference type="ARBA" id="ARBA00023027"/>
    </source>
</evidence>
<evidence type="ECO:0000256" key="15">
    <source>
        <dbReference type="ARBA" id="ARBA00023201"/>
    </source>
</evidence>
<keyword evidence="8 16" id="KW-1278">Translocase</keyword>
<proteinExistence type="inferred from homology"/>
<evidence type="ECO:0000256" key="1">
    <source>
        <dbReference type="ARBA" id="ARBA00022448"/>
    </source>
</evidence>
<keyword evidence="13 16" id="KW-0830">Ubiquinone</keyword>
<keyword evidence="6 16" id="KW-0288">FMN</keyword>
<dbReference type="HAMAP" id="MF_00427">
    <property type="entry name" value="NqrC"/>
    <property type="match status" value="1"/>
</dbReference>
<keyword evidence="15 16" id="KW-0739">Sodium transport</keyword>
<dbReference type="NCBIfam" id="TIGR01938">
    <property type="entry name" value="nqrC"/>
    <property type="match status" value="1"/>
</dbReference>
<keyword evidence="9 16" id="KW-1133">Transmembrane helix</keyword>
<sequence length="324" mass="35234">MLNENTQNAGQGKLCAALEKCEHYQKFRAALDKCEHYQKFKAYCVKVLALSNDSLEKTIAIAVALCLVCAVLVSMAAVALRPLQVNNKELDMKRNILDVAGLLTEGSDIDKAFAERIESKLVNLETGDYVDSMNADEYDQRKAAKDPAQSVAIPKDKDIAHIRVKAKVAKVFLVKEGGAIKSIILPINGYGLWSTLYGFLSLDPDGQTVQSINFYDQAETPGLGGEVVNPAWRALWKGKKVYAETDQPSLEKGLIEEADIGEPALSLIKGAVDNTKPGSEYQVDGLAGASLTSTGVTNLIRYWMSKEGFAPYLAKVRTVKGAKS</sequence>
<keyword evidence="10 16" id="KW-0520">NAD</keyword>
<comment type="caution">
    <text evidence="18">The sequence shown here is derived from an EMBL/GenBank/DDBJ whole genome shotgun (WGS) entry which is preliminary data.</text>
</comment>
<dbReference type="InterPro" id="IPR007329">
    <property type="entry name" value="FMN-bd"/>
</dbReference>
<keyword evidence="5 16" id="KW-0285">Flavoprotein</keyword>
<dbReference type="PANTHER" id="PTHR37838">
    <property type="entry name" value="NA(+)-TRANSLOCATING NADH-QUINONE REDUCTASE SUBUNIT C"/>
    <property type="match status" value="1"/>
</dbReference>
<keyword evidence="19" id="KW-1185">Reference proteome</keyword>
<dbReference type="GO" id="GO:0016655">
    <property type="term" value="F:oxidoreductase activity, acting on NAD(P)H, quinone or similar compound as acceptor"/>
    <property type="evidence" value="ECO:0007669"/>
    <property type="project" value="UniProtKB-UniRule"/>
</dbReference>
<accession>A0A2S6GSL8</accession>
<feature type="domain" description="FMN-binding" evidence="17">
    <location>
        <begin position="191"/>
        <end position="307"/>
    </location>
</feature>
<gene>
    <name evidence="16" type="primary">nqrC</name>
    <name evidence="18" type="ORF">B0F88_11217</name>
</gene>
<comment type="subunit">
    <text evidence="16">Composed of six subunits; NqrA, NqrB, NqrC, NqrD, NqrE and NqrF.</text>
</comment>
<feature type="modified residue" description="FMN phosphoryl serine" evidence="16">
    <location>
        <position position="290"/>
    </location>
</feature>
<keyword evidence="7 16" id="KW-0812">Transmembrane</keyword>
<evidence type="ECO:0000256" key="13">
    <source>
        <dbReference type="ARBA" id="ARBA00023075"/>
    </source>
</evidence>
<dbReference type="NCBIfam" id="NF003749">
    <property type="entry name" value="PRK05346.1-5"/>
    <property type="match status" value="1"/>
</dbReference>
<keyword evidence="2 16" id="KW-1003">Cell membrane</keyword>
<reference evidence="18 19" key="1">
    <citation type="submission" date="2018-02" db="EMBL/GenBank/DDBJ databases">
        <title>Subsurface microbial communities from deep shales in Ohio and West Virginia, USA.</title>
        <authorList>
            <person name="Wrighton K."/>
        </authorList>
    </citation>
    <scope>NUCLEOTIDE SEQUENCE [LARGE SCALE GENOMIC DNA]</scope>
    <source>
        <strain evidence="18 19">OWC-G53F</strain>
    </source>
</reference>
<protein>
    <recommendedName>
        <fullName evidence="16">Na(+)-translocating NADH-quinone reductase subunit C</fullName>
        <shortName evidence="16">Na(+)-NQR subunit C</shortName>
        <shortName evidence="16">Na(+)-translocating NQR subunit C</shortName>
        <ecNumber evidence="16">7.2.1.1</ecNumber>
    </recommendedName>
    <alternativeName>
        <fullName evidence="16">NQR complex subunit C</fullName>
    </alternativeName>
    <alternativeName>
        <fullName evidence="16">NQR-1 subunit C</fullName>
    </alternativeName>
</protein>
<dbReference type="PIRSF" id="PIRSF009437">
    <property type="entry name" value="NQR-1_subunit_C"/>
    <property type="match status" value="1"/>
</dbReference>
<organism evidence="18 19">
    <name type="scientific">Methylobacter tundripaludum</name>
    <dbReference type="NCBI Taxonomy" id="173365"/>
    <lineage>
        <taxon>Bacteria</taxon>
        <taxon>Pseudomonadati</taxon>
        <taxon>Pseudomonadota</taxon>
        <taxon>Gammaproteobacteria</taxon>
        <taxon>Methylococcales</taxon>
        <taxon>Methylococcaceae</taxon>
        <taxon>Methylobacter</taxon>
    </lineage>
</organism>
<evidence type="ECO:0000256" key="9">
    <source>
        <dbReference type="ARBA" id="ARBA00022989"/>
    </source>
</evidence>
<keyword evidence="14 16" id="KW-0472">Membrane</keyword>
<dbReference type="GO" id="GO:0010181">
    <property type="term" value="F:FMN binding"/>
    <property type="evidence" value="ECO:0007669"/>
    <property type="project" value="UniProtKB-UniRule"/>
</dbReference>